<evidence type="ECO:0000313" key="6">
    <source>
        <dbReference type="EMBL" id="KGI76796.1"/>
    </source>
</evidence>
<keyword evidence="4" id="KW-0732">Signal</keyword>
<evidence type="ECO:0000256" key="2">
    <source>
        <dbReference type="ARBA" id="ARBA00007447"/>
    </source>
</evidence>
<gene>
    <name evidence="7" type="ORF">HNQ86_002299</name>
    <name evidence="6" type="ORF">LF63_0114760</name>
</gene>
<dbReference type="Gene3D" id="2.40.70.10">
    <property type="entry name" value="Acid Proteases"/>
    <property type="match status" value="2"/>
</dbReference>
<dbReference type="OrthoDB" id="5855722at2"/>
<dbReference type="InterPro" id="IPR001461">
    <property type="entry name" value="Aspartic_peptidase_A1"/>
</dbReference>
<evidence type="ECO:0000259" key="5">
    <source>
        <dbReference type="PROSITE" id="PS51767"/>
    </source>
</evidence>
<dbReference type="GO" id="GO:0005576">
    <property type="term" value="C:extracellular region"/>
    <property type="evidence" value="ECO:0007669"/>
    <property type="project" value="UniProtKB-SubCell"/>
</dbReference>
<dbReference type="EMBL" id="JACHET010000001">
    <property type="protein sequence ID" value="MBB6184954.1"/>
    <property type="molecule type" value="Genomic_DNA"/>
</dbReference>
<evidence type="ECO:0000256" key="4">
    <source>
        <dbReference type="ARBA" id="ARBA00022729"/>
    </source>
</evidence>
<dbReference type="PROSITE" id="PS51767">
    <property type="entry name" value="PEPTIDASE_A1"/>
    <property type="match status" value="1"/>
</dbReference>
<dbReference type="AlphaFoldDB" id="A0A099CSX2"/>
<dbReference type="Proteomes" id="UP000560000">
    <property type="component" value="Unassembled WGS sequence"/>
</dbReference>
<dbReference type="PROSITE" id="PS51326">
    <property type="entry name" value="AVIDIN_2"/>
    <property type="match status" value="1"/>
</dbReference>
<evidence type="ECO:0000313" key="7">
    <source>
        <dbReference type="EMBL" id="MBB6184954.1"/>
    </source>
</evidence>
<dbReference type="Proteomes" id="UP000029708">
    <property type="component" value="Unassembled WGS sequence"/>
</dbReference>
<dbReference type="RefSeq" id="WP_043104392.1">
    <property type="nucleotide sequence ID" value="NZ_JACHET010000001.1"/>
</dbReference>
<evidence type="ECO:0000256" key="3">
    <source>
        <dbReference type="ARBA" id="ARBA00022525"/>
    </source>
</evidence>
<evidence type="ECO:0000313" key="9">
    <source>
        <dbReference type="Proteomes" id="UP000560000"/>
    </source>
</evidence>
<keyword evidence="8" id="KW-1185">Reference proteome</keyword>
<dbReference type="InterPro" id="IPR033121">
    <property type="entry name" value="PEPTIDASE_A1"/>
</dbReference>
<comment type="caution">
    <text evidence="6">The sequence shown here is derived from an EMBL/GenBank/DDBJ whole genome shotgun (WGS) entry which is preliminary data.</text>
</comment>
<reference evidence="7 9" key="2">
    <citation type="submission" date="2020-08" db="EMBL/GenBank/DDBJ databases">
        <title>Genomic Encyclopedia of Type Strains, Phase IV (KMG-IV): sequencing the most valuable type-strain genomes for metagenomic binning, comparative biology and taxonomic classification.</title>
        <authorList>
            <person name="Goeker M."/>
        </authorList>
    </citation>
    <scope>NUCLEOTIDE SEQUENCE [LARGE SCALE GENOMIC DNA]</scope>
    <source>
        <strain evidence="7 9">DSM 107085</strain>
    </source>
</reference>
<feature type="domain" description="Peptidase A1" evidence="5">
    <location>
        <begin position="46"/>
        <end position="365"/>
    </location>
</feature>
<dbReference type="InterPro" id="IPR021109">
    <property type="entry name" value="Peptidase_aspartic_dom_sf"/>
</dbReference>
<dbReference type="GO" id="GO:0004190">
    <property type="term" value="F:aspartic-type endopeptidase activity"/>
    <property type="evidence" value="ECO:0007669"/>
    <property type="project" value="InterPro"/>
</dbReference>
<reference evidence="6 8" key="1">
    <citation type="submission" date="2014-09" db="EMBL/GenBank/DDBJ databases">
        <title>Xanthomonadaceae 3.5X direct submission.</title>
        <authorList>
            <person name="Fang T."/>
            <person name="Wang H."/>
        </authorList>
    </citation>
    <scope>NUCLEOTIDE SEQUENCE [LARGE SCALE GENOMIC DNA]</scope>
    <source>
        <strain evidence="6 8">3.5X</strain>
    </source>
</reference>
<dbReference type="EMBL" id="JROI01000016">
    <property type="protein sequence ID" value="KGI76796.1"/>
    <property type="molecule type" value="Genomic_DNA"/>
</dbReference>
<evidence type="ECO:0000313" key="8">
    <source>
        <dbReference type="Proteomes" id="UP000029708"/>
    </source>
</evidence>
<dbReference type="SUPFAM" id="SSF50630">
    <property type="entry name" value="Acid proteases"/>
    <property type="match status" value="1"/>
</dbReference>
<evidence type="ECO:0000256" key="1">
    <source>
        <dbReference type="ARBA" id="ARBA00004613"/>
    </source>
</evidence>
<dbReference type="GO" id="GO:0009374">
    <property type="term" value="F:biotin binding"/>
    <property type="evidence" value="ECO:0007669"/>
    <property type="project" value="InterPro"/>
</dbReference>
<dbReference type="PANTHER" id="PTHR47966">
    <property type="entry name" value="BETA-SITE APP-CLEAVING ENZYME, ISOFORM A-RELATED"/>
    <property type="match status" value="1"/>
</dbReference>
<keyword evidence="3" id="KW-0964">Secreted</keyword>
<comment type="subcellular location">
    <subcellularLocation>
        <location evidence="1">Secreted</location>
    </subcellularLocation>
</comment>
<dbReference type="GO" id="GO:0006508">
    <property type="term" value="P:proteolysis"/>
    <property type="evidence" value="ECO:0007669"/>
    <property type="project" value="InterPro"/>
</dbReference>
<protein>
    <recommendedName>
        <fullName evidence="5">Peptidase A1 domain-containing protein</fullName>
    </recommendedName>
</protein>
<dbReference type="PRINTS" id="PR00792">
    <property type="entry name" value="PEPSIN"/>
</dbReference>
<dbReference type="Pfam" id="PF01382">
    <property type="entry name" value="Avidin"/>
    <property type="match status" value="1"/>
</dbReference>
<dbReference type="HOGENOM" id="CLU_543842_0_0_6"/>
<comment type="similarity">
    <text evidence="2">Belongs to the peptidase A1 family.</text>
</comment>
<dbReference type="Gene3D" id="2.40.128.30">
    <property type="entry name" value="Avidin-like"/>
    <property type="match status" value="1"/>
</dbReference>
<dbReference type="InterPro" id="IPR036896">
    <property type="entry name" value="Avidin-like_sf"/>
</dbReference>
<organism evidence="6 8">
    <name type="scientific">Oleiagrimonas soli</name>
    <dbReference type="NCBI Taxonomy" id="1543381"/>
    <lineage>
        <taxon>Bacteria</taxon>
        <taxon>Pseudomonadati</taxon>
        <taxon>Pseudomonadota</taxon>
        <taxon>Gammaproteobacteria</taxon>
        <taxon>Lysobacterales</taxon>
        <taxon>Rhodanobacteraceae</taxon>
        <taxon>Oleiagrimonas</taxon>
    </lineage>
</organism>
<dbReference type="Pfam" id="PF00026">
    <property type="entry name" value="Asp"/>
    <property type="match status" value="1"/>
</dbReference>
<proteinExistence type="inferred from homology"/>
<name>A0A099CSX2_9GAMM</name>
<accession>A0A099CSX2</accession>
<dbReference type="SUPFAM" id="SSF50876">
    <property type="entry name" value="Avidin/streptavidin"/>
    <property type="match status" value="1"/>
</dbReference>
<sequence>MNPTRTEAAHTFATALDAGRIAAADTPRVRFPLQRGAITDNGATPWTCTLGLGTPAQSLRFMLDTGTVNTWITSSACTTHACCAHRAFDSAASRTFRASGQPPKAVDFGPWGTMQVELGYDVCHLQRDVGGHVSTTPLNEPISIYLATEYRGVQFAMLDSDGGLAIPAVPSAQPSALLEQLTRQGLIDHAVATFDVDPLLGRGECTMGAIDPTRFDPASLNVMPVQPLQGDLSYLWNVPMQALRCGGNVVAEHSALVLDTGSSRFKGGAAVIARLQNAITDGGKRPLTVHAATALAAYPDIEVELNGTVYTLTPPQYFQRLGAHRWEVGVHVLEGLPDEMLVVGSVFLDWVYSIFWYQPPAVGPCIVALAQPRRNTPSRVTGLWRNGFGSTLDIGPLDADGCFRGRYTSSTGASGDYPVVGVADPHPDGDSIAISFAVSWRSLVGKPDPSWHWVSGFTGLLQRKDGVDQIATTYLLQQNADAQTPDWMATAIYPSTFVRIG</sequence>
<dbReference type="InterPro" id="IPR005468">
    <property type="entry name" value="Avidin/str"/>
</dbReference>